<dbReference type="NCBIfam" id="TIGR00756">
    <property type="entry name" value="PPR"/>
    <property type="match status" value="1"/>
</dbReference>
<reference evidence="5 6" key="1">
    <citation type="journal article" date="2024" name="Nat. Commun.">
        <title>Phylogenomics reveals the evolutionary origins of lichenization in chlorophyte algae.</title>
        <authorList>
            <person name="Puginier C."/>
            <person name="Libourel C."/>
            <person name="Otte J."/>
            <person name="Skaloud P."/>
            <person name="Haon M."/>
            <person name="Grisel S."/>
            <person name="Petersen M."/>
            <person name="Berrin J.G."/>
            <person name="Delaux P.M."/>
            <person name="Dal Grande F."/>
            <person name="Keller J."/>
        </authorList>
    </citation>
    <scope>NUCLEOTIDE SEQUENCE [LARGE SCALE GENOMIC DNA]</scope>
    <source>
        <strain evidence="5 6">SAG 2145</strain>
    </source>
</reference>
<feature type="compositionally biased region" description="Basic and acidic residues" evidence="4">
    <location>
        <begin position="14"/>
        <end position="26"/>
    </location>
</feature>
<dbReference type="AlphaFoldDB" id="A0AAW1S205"/>
<dbReference type="Pfam" id="PF01535">
    <property type="entry name" value="PPR"/>
    <property type="match status" value="3"/>
</dbReference>
<dbReference type="PROSITE" id="PS51375">
    <property type="entry name" value="PPR"/>
    <property type="match status" value="3"/>
</dbReference>
<feature type="region of interest" description="Disordered" evidence="4">
    <location>
        <begin position="1"/>
        <end position="47"/>
    </location>
</feature>
<keyword evidence="6" id="KW-1185">Reference proteome</keyword>
<proteinExistence type="inferred from homology"/>
<evidence type="ECO:0000313" key="5">
    <source>
        <dbReference type="EMBL" id="KAK9840375.1"/>
    </source>
</evidence>
<dbReference type="PANTHER" id="PTHR47447">
    <property type="entry name" value="OS03G0856100 PROTEIN"/>
    <property type="match status" value="1"/>
</dbReference>
<evidence type="ECO:0000313" key="6">
    <source>
        <dbReference type="Proteomes" id="UP001438707"/>
    </source>
</evidence>
<feature type="repeat" description="PPR" evidence="3">
    <location>
        <begin position="449"/>
        <end position="483"/>
    </location>
</feature>
<dbReference type="EMBL" id="JALJOS010000004">
    <property type="protein sequence ID" value="KAK9840375.1"/>
    <property type="molecule type" value="Genomic_DNA"/>
</dbReference>
<evidence type="ECO:0000256" key="4">
    <source>
        <dbReference type="SAM" id="MobiDB-lite"/>
    </source>
</evidence>
<keyword evidence="2" id="KW-0677">Repeat</keyword>
<organism evidence="5 6">
    <name type="scientific">Apatococcus lobatus</name>
    <dbReference type="NCBI Taxonomy" id="904363"/>
    <lineage>
        <taxon>Eukaryota</taxon>
        <taxon>Viridiplantae</taxon>
        <taxon>Chlorophyta</taxon>
        <taxon>core chlorophytes</taxon>
        <taxon>Trebouxiophyceae</taxon>
        <taxon>Chlorellales</taxon>
        <taxon>Chlorellaceae</taxon>
        <taxon>Apatococcus</taxon>
    </lineage>
</organism>
<feature type="compositionally biased region" description="Basic residues" evidence="4">
    <location>
        <begin position="27"/>
        <end position="47"/>
    </location>
</feature>
<feature type="repeat" description="PPR" evidence="3">
    <location>
        <begin position="578"/>
        <end position="614"/>
    </location>
</feature>
<dbReference type="Pfam" id="PF13041">
    <property type="entry name" value="PPR_2"/>
    <property type="match status" value="1"/>
</dbReference>
<evidence type="ECO:0000256" key="2">
    <source>
        <dbReference type="ARBA" id="ARBA00022737"/>
    </source>
</evidence>
<evidence type="ECO:0000256" key="1">
    <source>
        <dbReference type="ARBA" id="ARBA00007626"/>
    </source>
</evidence>
<dbReference type="InterPro" id="IPR011990">
    <property type="entry name" value="TPR-like_helical_dom_sf"/>
</dbReference>
<evidence type="ECO:0008006" key="7">
    <source>
        <dbReference type="Google" id="ProtNLM"/>
    </source>
</evidence>
<evidence type="ECO:0000256" key="3">
    <source>
        <dbReference type="PROSITE-ProRule" id="PRU00708"/>
    </source>
</evidence>
<dbReference type="Gene3D" id="1.25.40.10">
    <property type="entry name" value="Tetratricopeptide repeat domain"/>
    <property type="match status" value="4"/>
</dbReference>
<accession>A0AAW1S205</accession>
<dbReference type="InterPro" id="IPR002885">
    <property type="entry name" value="PPR_rpt"/>
</dbReference>
<name>A0AAW1S205_9CHLO</name>
<gene>
    <name evidence="5" type="ORF">WJX74_008662</name>
</gene>
<sequence>MSKKNNKTTQRNQHAFDLRREKEAIQKKNKAQTKHSKKSSPGKAVTKTKNKGFRIKKGVIIKGIRIKDAASKQKARELLAAEQALRLDLRSLTAAIWGEINLLDLLATLSRKSQPYNKQRLLSVCQLAEQQQGPTAGPVRGAVKLGKAPLTAFRICTTSGFALVQQGHVDEALALLRSQPASSSPEAADTFRSVITALCQTGHAQDAVCVLREMPDRCRSVKTAHDILRHCIDAKRLHLAAGLLDALEGMGLQWNHWTWYLATCLQEQALHNVAGSARPDLCEGLISSSWRDICSVLLLARSQASSDDITAAYQQLLWHLSGRGPPAQHPLDPARATPEPGIVGTAGQEAFERVVKRGDVGPAWTIIEVMRQVDLPVKAKFGLTLMSLLAAKEGDACVLETLLQDLLSSGAVVTPTTLEPLLKAYAHEGNAQMALDVLENVNGYWDGRTGYLYNVLIKALCDTGHSHRADLCYQTMQEHGFQPSIITFTLLFRSVGLRPVHWHQEVSGGGEPMYRGSLDAAVNSLESWVADLQAAGLTLDIQCTTALINAFGMTGQTERMLELLTAARRRDSGLPRLNVMAWGAAISNCVHEGPDGLDTALDLLTQMEADGVQPDSRIYVGLMHGCANQGRVEEARQLFAASQQLPPRTDASALYQHNALIKAECIAGNFDKALQTVADMPHMGVNPTHTTWHHITSRAADLRRSDILRQVRKLQREPLASRWDSFVANLLPEHAASSSQAATLPKGNFNDDSDDDDPVGGVPVC</sequence>
<dbReference type="PANTHER" id="PTHR47447:SF15">
    <property type="entry name" value="OS02G0120000 PROTEIN"/>
    <property type="match status" value="1"/>
</dbReference>
<protein>
    <recommendedName>
        <fullName evidence="7">Pentatricopeptide repeat-containing protein</fullName>
    </recommendedName>
</protein>
<feature type="region of interest" description="Disordered" evidence="4">
    <location>
        <begin position="737"/>
        <end position="765"/>
    </location>
</feature>
<feature type="repeat" description="PPR" evidence="3">
    <location>
        <begin position="653"/>
        <end position="687"/>
    </location>
</feature>
<dbReference type="Proteomes" id="UP001438707">
    <property type="component" value="Unassembled WGS sequence"/>
</dbReference>
<comment type="similarity">
    <text evidence="1">Belongs to the PPR family. P subfamily.</text>
</comment>
<comment type="caution">
    <text evidence="5">The sequence shown here is derived from an EMBL/GenBank/DDBJ whole genome shotgun (WGS) entry which is preliminary data.</text>
</comment>